<dbReference type="Gene3D" id="2.60.120.620">
    <property type="entry name" value="q2cbj1_9rhob like domain"/>
    <property type="match status" value="1"/>
</dbReference>
<dbReference type="InterPro" id="IPR015943">
    <property type="entry name" value="WD40/YVTN_repeat-like_dom_sf"/>
</dbReference>
<organism evidence="1 2">
    <name type="scientific">Durusdinium trenchii</name>
    <dbReference type="NCBI Taxonomy" id="1381693"/>
    <lineage>
        <taxon>Eukaryota</taxon>
        <taxon>Sar</taxon>
        <taxon>Alveolata</taxon>
        <taxon>Dinophyceae</taxon>
        <taxon>Suessiales</taxon>
        <taxon>Symbiodiniaceae</taxon>
        <taxon>Durusdinium</taxon>
    </lineage>
</organism>
<dbReference type="SUPFAM" id="SSF51197">
    <property type="entry name" value="Clavaminate synthase-like"/>
    <property type="match status" value="1"/>
</dbReference>
<dbReference type="Gene3D" id="2.130.10.10">
    <property type="entry name" value="YVTN repeat-like/Quinoprotein amine dehydrogenase"/>
    <property type="match status" value="1"/>
</dbReference>
<comment type="caution">
    <text evidence="1">The sequence shown here is derived from an EMBL/GenBank/DDBJ whole genome shotgun (WGS) entry which is preliminary data.</text>
</comment>
<keyword evidence="2" id="KW-1185">Reference proteome</keyword>
<dbReference type="Pfam" id="PF05721">
    <property type="entry name" value="PhyH"/>
    <property type="match status" value="1"/>
</dbReference>
<evidence type="ECO:0000313" key="2">
    <source>
        <dbReference type="Proteomes" id="UP001642464"/>
    </source>
</evidence>
<dbReference type="EMBL" id="CAXAMM010016224">
    <property type="protein sequence ID" value="CAK9038412.1"/>
    <property type="molecule type" value="Genomic_DNA"/>
</dbReference>
<protein>
    <submittedName>
        <fullName evidence="1">Uncharacterized protein</fullName>
    </submittedName>
</protein>
<dbReference type="InterPro" id="IPR008775">
    <property type="entry name" value="Phytyl_CoA_dOase-like"/>
</dbReference>
<accession>A0ABP0LGW8</accession>
<dbReference type="InterPro" id="IPR036322">
    <property type="entry name" value="WD40_repeat_dom_sf"/>
</dbReference>
<evidence type="ECO:0000313" key="1">
    <source>
        <dbReference type="EMBL" id="CAK9038412.1"/>
    </source>
</evidence>
<proteinExistence type="predicted"/>
<dbReference type="SUPFAM" id="SSF50978">
    <property type="entry name" value="WD40 repeat-like"/>
    <property type="match status" value="1"/>
</dbReference>
<name>A0ABP0LGW8_9DINO</name>
<gene>
    <name evidence="1" type="ORF">SCF082_LOCUS22604</name>
</gene>
<dbReference type="Proteomes" id="UP001642464">
    <property type="component" value="Unassembled WGS sequence"/>
</dbReference>
<reference evidence="1 2" key="1">
    <citation type="submission" date="2024-02" db="EMBL/GenBank/DDBJ databases">
        <authorList>
            <person name="Chen Y."/>
            <person name="Shah S."/>
            <person name="Dougan E. K."/>
            <person name="Thang M."/>
            <person name="Chan C."/>
        </authorList>
    </citation>
    <scope>NUCLEOTIDE SEQUENCE [LARGE SCALE GENOMIC DNA]</scope>
</reference>
<sequence>MAMGSSLQGFAAAALTLPGQGHVRSSRICRGASGPRALVATKIPTEVLLAANHGVEWWEESEEGDAHWRCVRKAMDQSLGSPLFSLAIDEDTKAVAVGGGAGRATSIFGPQGDWLTQLQGHTGWVRDVLFYDKQLFSIGCNFIKVWRPKGPTDAKLPYQRWGSCLHVGDLEASADLLTLAVCSGALFAAGAGLQRHRWQLPSPRLRPKEWLAKAQATLLQEPSLHDARVTRITTWKKRLLSCGHDGQVCLDGPEPRKAKLGTSRLLSLAILDGDHFAVGAEDGTIHLLDSNLRLLHSTRPFGACPINSLAALPGDRVAVASTAVERFQVIAGSLMSIEDAGFVQMGAVVGCMCVALNMHCLLLVGCAGSEVAWNLRVPANEASGPWRAMFKERDPRVEGWTRDPQDERVAALREKLQRSNCMPNLPVFSPLDPDYNVSAVASFFHEHGFVVLEKALPELMLENLKNASGYIMRRIFEEDPEGSFGGGAGKLPHRYSLGDASGTKSNFHLDAYAELVDLPTTTPLLQHIFGSIEYLAAGSGGDVVLAGAIEYQSLHPDAIWGVLEGPVAEQEVPPAVTINFVLEPLTALNGAMRVVPGSHRWPERPPHLLEEPDWMQFNTLCPLPAGAAIFRDNRCWHGGTPNLSENFRALPNVEFFPPKANPSLGWLDRYTMPWDVWQRLSPLGQYVSRHVVAPPDEEIPGQDFYSPGAILNIMPFLR</sequence>